<comment type="caution">
    <text evidence="3">The sequence shown here is derived from an EMBL/GenBank/DDBJ whole genome shotgun (WGS) entry which is preliminary data.</text>
</comment>
<evidence type="ECO:0000313" key="4">
    <source>
        <dbReference type="Proteomes" id="UP000094444"/>
    </source>
</evidence>
<dbReference type="InParanoid" id="A0A2P5ICY0"/>
<evidence type="ECO:0000256" key="1">
    <source>
        <dbReference type="SAM" id="MobiDB-lite"/>
    </source>
</evidence>
<proteinExistence type="predicted"/>
<evidence type="ECO:0000256" key="2">
    <source>
        <dbReference type="SAM" id="SignalP"/>
    </source>
</evidence>
<gene>
    <name evidence="3" type="ORF">DHEL01_v201246</name>
</gene>
<dbReference type="AlphaFoldDB" id="A0A2P5ICY0"/>
<name>A0A2P5ICY0_DIAHE</name>
<dbReference type="Proteomes" id="UP000094444">
    <property type="component" value="Unassembled WGS sequence"/>
</dbReference>
<dbReference type="OrthoDB" id="4831122at2759"/>
<reference evidence="3" key="1">
    <citation type="submission" date="2017-09" db="EMBL/GenBank/DDBJ databases">
        <title>Polyketide synthases of a Diaporthe helianthi virulent isolate.</title>
        <authorList>
            <person name="Baroncelli R."/>
        </authorList>
    </citation>
    <scope>NUCLEOTIDE SEQUENCE [LARGE SCALE GENOMIC DNA]</scope>
    <source>
        <strain evidence="3">7/96</strain>
    </source>
</reference>
<organism evidence="3 4">
    <name type="scientific">Diaporthe helianthi</name>
    <dbReference type="NCBI Taxonomy" id="158607"/>
    <lineage>
        <taxon>Eukaryota</taxon>
        <taxon>Fungi</taxon>
        <taxon>Dikarya</taxon>
        <taxon>Ascomycota</taxon>
        <taxon>Pezizomycotina</taxon>
        <taxon>Sordariomycetes</taxon>
        <taxon>Sordariomycetidae</taxon>
        <taxon>Diaporthales</taxon>
        <taxon>Diaporthaceae</taxon>
        <taxon>Diaporthe</taxon>
    </lineage>
</organism>
<dbReference type="EMBL" id="MAVT02000055">
    <property type="protein sequence ID" value="POS80355.1"/>
    <property type="molecule type" value="Genomic_DNA"/>
</dbReference>
<keyword evidence="4" id="KW-1185">Reference proteome</keyword>
<evidence type="ECO:0008006" key="5">
    <source>
        <dbReference type="Google" id="ProtNLM"/>
    </source>
</evidence>
<feature type="chain" id="PRO_5015179559" description="Celp0028 effector like protein" evidence="2">
    <location>
        <begin position="19"/>
        <end position="242"/>
    </location>
</feature>
<feature type="compositionally biased region" description="Basic and acidic residues" evidence="1">
    <location>
        <begin position="70"/>
        <end position="79"/>
    </location>
</feature>
<feature type="signal peptide" evidence="2">
    <location>
        <begin position="1"/>
        <end position="18"/>
    </location>
</feature>
<sequence>MLAPGCLTIVALFSLGYSKPTAKVLQYDDVVVTDSNGSMVIMKDYEYALQEARETLHRRKTDVVHVSPESPRRETRANRRRCDETIEYQVLSDTNFNDWDVAMSPVIGNIGSAGASVAVTSGYSVANSAYGNNVISRSFLEKLLGVDMPGKGTWTWTTSDDQQFTFQIPQGQYGLVVSNPYVRRVTGNYISGCVDSPNYEPWQTTTYSTQEFTNMQWVKGPIRLCNSTSYPVPYCIGSGKHT</sequence>
<evidence type="ECO:0000313" key="3">
    <source>
        <dbReference type="EMBL" id="POS80355.1"/>
    </source>
</evidence>
<accession>A0A2P5ICY0</accession>
<protein>
    <recommendedName>
        <fullName evidence="5">Celp0028 effector like protein</fullName>
    </recommendedName>
</protein>
<keyword evidence="2" id="KW-0732">Signal</keyword>
<feature type="region of interest" description="Disordered" evidence="1">
    <location>
        <begin position="59"/>
        <end position="79"/>
    </location>
</feature>